<dbReference type="PANTHER" id="PTHR24148">
    <property type="entry name" value="ANKYRIN REPEAT DOMAIN-CONTAINING PROTEIN 39 HOMOLOG-RELATED"/>
    <property type="match status" value="1"/>
</dbReference>
<keyword evidence="3" id="KW-1185">Reference proteome</keyword>
<organism evidence="2 3">
    <name type="scientific">Schizothecium vesticola</name>
    <dbReference type="NCBI Taxonomy" id="314040"/>
    <lineage>
        <taxon>Eukaryota</taxon>
        <taxon>Fungi</taxon>
        <taxon>Dikarya</taxon>
        <taxon>Ascomycota</taxon>
        <taxon>Pezizomycotina</taxon>
        <taxon>Sordariomycetes</taxon>
        <taxon>Sordariomycetidae</taxon>
        <taxon>Sordariales</taxon>
        <taxon>Schizotheciaceae</taxon>
        <taxon>Schizothecium</taxon>
    </lineage>
</organism>
<evidence type="ECO:0000313" key="2">
    <source>
        <dbReference type="EMBL" id="KAK0750671.1"/>
    </source>
</evidence>
<dbReference type="EMBL" id="JAUKUD010000003">
    <property type="protein sequence ID" value="KAK0750671.1"/>
    <property type="molecule type" value="Genomic_DNA"/>
</dbReference>
<proteinExistence type="predicted"/>
<protein>
    <submittedName>
        <fullName evidence="2">Heterokaryon incompatibility</fullName>
    </submittedName>
</protein>
<dbReference type="InterPro" id="IPR010730">
    <property type="entry name" value="HET"/>
</dbReference>
<dbReference type="Pfam" id="PF06985">
    <property type="entry name" value="HET"/>
    <property type="match status" value="1"/>
</dbReference>
<feature type="non-terminal residue" evidence="2">
    <location>
        <position position="1"/>
    </location>
</feature>
<dbReference type="PANTHER" id="PTHR24148:SF82">
    <property type="entry name" value="HETEROKARYON INCOMPATIBILITY DOMAIN-CONTAINING PROTEIN"/>
    <property type="match status" value="1"/>
</dbReference>
<name>A0AA40F420_9PEZI</name>
<sequence length="158" mass="18152">YDALSYCWGDPIKRRRIVIDGTLVSVTQNLYSALARVRDEVATPVCLWADAVCINQGDASEKAHQIPLMREIYTDAEQVWIWLGESTPGDEDEGGWEFANFLEKTSHTDRTPPEQKYVWAFPSVDVPPPTDERWASFFAIFSRPWFSRLWIVQEVVLA</sequence>
<evidence type="ECO:0000259" key="1">
    <source>
        <dbReference type="Pfam" id="PF06985"/>
    </source>
</evidence>
<comment type="caution">
    <text evidence="2">The sequence shown here is derived from an EMBL/GenBank/DDBJ whole genome shotgun (WGS) entry which is preliminary data.</text>
</comment>
<feature type="domain" description="Heterokaryon incompatibility" evidence="1">
    <location>
        <begin position="1"/>
        <end position="154"/>
    </location>
</feature>
<dbReference type="InterPro" id="IPR052895">
    <property type="entry name" value="HetReg/Transcr_Mod"/>
</dbReference>
<reference evidence="2" key="1">
    <citation type="submission" date="2023-06" db="EMBL/GenBank/DDBJ databases">
        <title>Genome-scale phylogeny and comparative genomics of the fungal order Sordariales.</title>
        <authorList>
            <consortium name="Lawrence Berkeley National Laboratory"/>
            <person name="Hensen N."/>
            <person name="Bonometti L."/>
            <person name="Westerberg I."/>
            <person name="Brannstrom I.O."/>
            <person name="Guillou S."/>
            <person name="Cros-Aarteil S."/>
            <person name="Calhoun S."/>
            <person name="Haridas S."/>
            <person name="Kuo A."/>
            <person name="Mondo S."/>
            <person name="Pangilinan J."/>
            <person name="Riley R."/>
            <person name="LaButti K."/>
            <person name="Andreopoulos B."/>
            <person name="Lipzen A."/>
            <person name="Chen C."/>
            <person name="Yanf M."/>
            <person name="Daum C."/>
            <person name="Ng V."/>
            <person name="Clum A."/>
            <person name="Steindorff A."/>
            <person name="Ohm R."/>
            <person name="Martin F."/>
            <person name="Silar P."/>
            <person name="Natvig D."/>
            <person name="Lalanne C."/>
            <person name="Gautier V."/>
            <person name="Ament-velasquez S.L."/>
            <person name="Kruys A."/>
            <person name="Hutchinson M.I."/>
            <person name="Powell A.J."/>
            <person name="Barry K."/>
            <person name="Miller A.N."/>
            <person name="Grigoriev I.V."/>
            <person name="Debuchy R."/>
            <person name="Gladieux P."/>
            <person name="Thoren M.H."/>
            <person name="Johannesson H."/>
        </authorList>
    </citation>
    <scope>NUCLEOTIDE SEQUENCE</scope>
    <source>
        <strain evidence="2">SMH3187-1</strain>
    </source>
</reference>
<dbReference type="Proteomes" id="UP001172155">
    <property type="component" value="Unassembled WGS sequence"/>
</dbReference>
<feature type="non-terminal residue" evidence="2">
    <location>
        <position position="158"/>
    </location>
</feature>
<dbReference type="AlphaFoldDB" id="A0AA40F420"/>
<gene>
    <name evidence="2" type="ORF">B0T18DRAFT_295568</name>
</gene>
<evidence type="ECO:0000313" key="3">
    <source>
        <dbReference type="Proteomes" id="UP001172155"/>
    </source>
</evidence>
<accession>A0AA40F420</accession>